<dbReference type="AlphaFoldDB" id="A0A538U259"/>
<keyword evidence="1" id="KW-0732">Signal</keyword>
<evidence type="ECO:0000313" key="3">
    <source>
        <dbReference type="Proteomes" id="UP000319836"/>
    </source>
</evidence>
<dbReference type="PANTHER" id="PTHR43037">
    <property type="entry name" value="UNNAMED PRODUCT-RELATED"/>
    <property type="match status" value="1"/>
</dbReference>
<protein>
    <submittedName>
        <fullName evidence="2">Alpha/beta fold hydrolase</fullName>
    </submittedName>
</protein>
<dbReference type="Proteomes" id="UP000319836">
    <property type="component" value="Unassembled WGS sequence"/>
</dbReference>
<organism evidence="2 3">
    <name type="scientific">Eiseniibacteriota bacterium</name>
    <dbReference type="NCBI Taxonomy" id="2212470"/>
    <lineage>
        <taxon>Bacteria</taxon>
        <taxon>Candidatus Eiseniibacteriota</taxon>
    </lineage>
</organism>
<evidence type="ECO:0000313" key="2">
    <source>
        <dbReference type="EMBL" id="TMQ69958.1"/>
    </source>
</evidence>
<evidence type="ECO:0000256" key="1">
    <source>
        <dbReference type="ARBA" id="ARBA00022729"/>
    </source>
</evidence>
<dbReference type="InterPro" id="IPR050955">
    <property type="entry name" value="Plant_Biomass_Hydrol_Est"/>
</dbReference>
<sequence>MSAPRPGSVRVTGRSRAWLAAYALLAAGCSAPSHESGFVERTLMWRGVPRPYQVWVPPAYSRQHRWPVILFLHGSGERGSDGRRQIESGMGPALLRFPERYPAIVVFPQAQADERWPGDAAAFALATLDHARKEFRVDRRREYVIGVSMGGNGAWYLAYRFPERFAAIVSICGWFVPRDDEPTSEPVVPARDGPPDAALARRVAHLPIWIVHGDSDPIIPPDDSRRIGGLLASLHAPARYTELKNTGHDAWDPAFADPELPAWLFTQRRRH</sequence>
<dbReference type="PROSITE" id="PS51257">
    <property type="entry name" value="PROKAR_LIPOPROTEIN"/>
    <property type="match status" value="1"/>
</dbReference>
<proteinExistence type="predicted"/>
<gene>
    <name evidence="2" type="ORF">E6K80_10050</name>
</gene>
<dbReference type="PANTHER" id="PTHR43037:SF1">
    <property type="entry name" value="BLL1128 PROTEIN"/>
    <property type="match status" value="1"/>
</dbReference>
<comment type="caution">
    <text evidence="2">The sequence shown here is derived from an EMBL/GenBank/DDBJ whole genome shotgun (WGS) entry which is preliminary data.</text>
</comment>
<dbReference type="Pfam" id="PF00756">
    <property type="entry name" value="Esterase"/>
    <property type="match status" value="1"/>
</dbReference>
<dbReference type="GO" id="GO:0016787">
    <property type="term" value="F:hydrolase activity"/>
    <property type="evidence" value="ECO:0007669"/>
    <property type="project" value="UniProtKB-KW"/>
</dbReference>
<name>A0A538U259_UNCEI</name>
<dbReference type="SUPFAM" id="SSF53474">
    <property type="entry name" value="alpha/beta-Hydrolases"/>
    <property type="match status" value="1"/>
</dbReference>
<dbReference type="EMBL" id="VBPA01000250">
    <property type="protein sequence ID" value="TMQ69958.1"/>
    <property type="molecule type" value="Genomic_DNA"/>
</dbReference>
<dbReference type="InterPro" id="IPR000801">
    <property type="entry name" value="Esterase-like"/>
</dbReference>
<dbReference type="Gene3D" id="3.40.50.1820">
    <property type="entry name" value="alpha/beta hydrolase"/>
    <property type="match status" value="1"/>
</dbReference>
<dbReference type="InterPro" id="IPR029058">
    <property type="entry name" value="AB_hydrolase_fold"/>
</dbReference>
<accession>A0A538U259</accession>
<keyword evidence="2" id="KW-0378">Hydrolase</keyword>
<reference evidence="2 3" key="1">
    <citation type="journal article" date="2019" name="Nat. Microbiol.">
        <title>Mediterranean grassland soil C-N compound turnover is dependent on rainfall and depth, and is mediated by genomically divergent microorganisms.</title>
        <authorList>
            <person name="Diamond S."/>
            <person name="Andeer P.F."/>
            <person name="Li Z."/>
            <person name="Crits-Christoph A."/>
            <person name="Burstein D."/>
            <person name="Anantharaman K."/>
            <person name="Lane K.R."/>
            <person name="Thomas B.C."/>
            <person name="Pan C."/>
            <person name="Northen T.R."/>
            <person name="Banfield J.F."/>
        </authorList>
    </citation>
    <scope>NUCLEOTIDE SEQUENCE [LARGE SCALE GENOMIC DNA]</scope>
    <source>
        <strain evidence="2">WS_10</strain>
    </source>
</reference>